<accession>A0A2P2Q9G9</accession>
<proteinExistence type="predicted"/>
<protein>
    <submittedName>
        <fullName evidence="1">Uncharacterized protein</fullName>
    </submittedName>
</protein>
<sequence>MDYHPVKHLPFKGLLQLSLITSIDQLVNVHSKSHSRGQLVNLLHKLKLTFCMSPQVQEGHILQPLTPVRAMNF</sequence>
<name>A0A2P2Q9G9_RHIMU</name>
<organism evidence="1">
    <name type="scientific">Rhizophora mucronata</name>
    <name type="common">Asiatic mangrove</name>
    <dbReference type="NCBI Taxonomy" id="61149"/>
    <lineage>
        <taxon>Eukaryota</taxon>
        <taxon>Viridiplantae</taxon>
        <taxon>Streptophyta</taxon>
        <taxon>Embryophyta</taxon>
        <taxon>Tracheophyta</taxon>
        <taxon>Spermatophyta</taxon>
        <taxon>Magnoliopsida</taxon>
        <taxon>eudicotyledons</taxon>
        <taxon>Gunneridae</taxon>
        <taxon>Pentapetalae</taxon>
        <taxon>rosids</taxon>
        <taxon>fabids</taxon>
        <taxon>Malpighiales</taxon>
        <taxon>Rhizophoraceae</taxon>
        <taxon>Rhizophora</taxon>
    </lineage>
</organism>
<dbReference type="EMBL" id="GGEC01083147">
    <property type="protein sequence ID" value="MBX63631.1"/>
    <property type="molecule type" value="Transcribed_RNA"/>
</dbReference>
<dbReference type="AlphaFoldDB" id="A0A2P2Q9G9"/>
<reference evidence="1" key="1">
    <citation type="submission" date="2018-02" db="EMBL/GenBank/DDBJ databases">
        <title>Rhizophora mucronata_Transcriptome.</title>
        <authorList>
            <person name="Meera S.P."/>
            <person name="Sreeshan A."/>
            <person name="Augustine A."/>
        </authorList>
    </citation>
    <scope>NUCLEOTIDE SEQUENCE</scope>
    <source>
        <tissue evidence="1">Leaf</tissue>
    </source>
</reference>
<evidence type="ECO:0000313" key="1">
    <source>
        <dbReference type="EMBL" id="MBX63631.1"/>
    </source>
</evidence>